<evidence type="ECO:0008006" key="3">
    <source>
        <dbReference type="Google" id="ProtNLM"/>
    </source>
</evidence>
<name>A0A2V1JXH3_9BURK</name>
<sequence>MQEKNRGTALGLLRQTAVVLLLGAGLAACGDKEAASTQAPAAGQQAEGATTVAQDEGRKLAGYVTAFNALSNEYGLKYQAAGYLRQDFSKATANSTLGFSVSNLDRPLDSLKQARGIEGDRYSDLDAIADRLIAALDTLFAQHRELDVYYSSNAYKDDGVAKGKAADPAIRGAFEGALAALNEFDDALGRHLDARRKADLDKLKSQDNKLPYYALLNIQLGQDLVSALVEQNTTGQPMVFETTDDLAAQLQQAATDLRNEYLRQKDAAGEERKPAFAYDHLAGAMIDVLAYYRNLKQDGDADRIGGMVDAYNRGVASANQL</sequence>
<evidence type="ECO:0000313" key="2">
    <source>
        <dbReference type="Proteomes" id="UP000245212"/>
    </source>
</evidence>
<dbReference type="RefSeq" id="WP_109062432.1">
    <property type="nucleotide sequence ID" value="NZ_QETA01000005.1"/>
</dbReference>
<evidence type="ECO:0000313" key="1">
    <source>
        <dbReference type="EMBL" id="PWF22194.1"/>
    </source>
</evidence>
<keyword evidence="2" id="KW-1185">Reference proteome</keyword>
<organism evidence="1 2">
    <name type="scientific">Corticimicrobacter populi</name>
    <dbReference type="NCBI Taxonomy" id="2175229"/>
    <lineage>
        <taxon>Bacteria</taxon>
        <taxon>Pseudomonadati</taxon>
        <taxon>Pseudomonadota</taxon>
        <taxon>Betaproteobacteria</taxon>
        <taxon>Burkholderiales</taxon>
        <taxon>Alcaligenaceae</taxon>
        <taxon>Corticimicrobacter</taxon>
    </lineage>
</organism>
<dbReference type="EMBL" id="QETA01000005">
    <property type="protein sequence ID" value="PWF22194.1"/>
    <property type="molecule type" value="Genomic_DNA"/>
</dbReference>
<comment type="caution">
    <text evidence="1">The sequence shown here is derived from an EMBL/GenBank/DDBJ whole genome shotgun (WGS) entry which is preliminary data.</text>
</comment>
<dbReference type="InterPro" id="IPR024291">
    <property type="entry name" value="DUF3829"/>
</dbReference>
<proteinExistence type="predicted"/>
<gene>
    <name evidence="1" type="ORF">DD235_12495</name>
</gene>
<dbReference type="AlphaFoldDB" id="A0A2V1JXH3"/>
<reference evidence="2" key="1">
    <citation type="submission" date="2018-05" db="EMBL/GenBank/DDBJ databases">
        <authorList>
            <person name="Li Y."/>
        </authorList>
    </citation>
    <scope>NUCLEOTIDE SEQUENCE [LARGE SCALE GENOMIC DNA]</scope>
    <source>
        <strain evidence="2">3d-2-2</strain>
    </source>
</reference>
<dbReference type="Proteomes" id="UP000245212">
    <property type="component" value="Unassembled WGS sequence"/>
</dbReference>
<dbReference type="PROSITE" id="PS51257">
    <property type="entry name" value="PROKAR_LIPOPROTEIN"/>
    <property type="match status" value="1"/>
</dbReference>
<protein>
    <recommendedName>
        <fullName evidence="3">DUF3829 domain-containing protein</fullName>
    </recommendedName>
</protein>
<accession>A0A2V1JXH3</accession>
<dbReference type="Pfam" id="PF12889">
    <property type="entry name" value="DUF3829"/>
    <property type="match status" value="1"/>
</dbReference>